<dbReference type="SMART" id="SM00244">
    <property type="entry name" value="PHB"/>
    <property type="match status" value="1"/>
</dbReference>
<protein>
    <recommendedName>
        <fullName evidence="5">Protein HflC</fullName>
    </recommendedName>
</protein>
<organism evidence="8 9">
    <name type="scientific">Telmatocola sphagniphila</name>
    <dbReference type="NCBI Taxonomy" id="1123043"/>
    <lineage>
        <taxon>Bacteria</taxon>
        <taxon>Pseudomonadati</taxon>
        <taxon>Planctomycetota</taxon>
        <taxon>Planctomycetia</taxon>
        <taxon>Gemmatales</taxon>
        <taxon>Gemmataceae</taxon>
    </lineage>
</organism>
<dbReference type="InterPro" id="IPR010200">
    <property type="entry name" value="HflC"/>
</dbReference>
<dbReference type="SUPFAM" id="SSF117892">
    <property type="entry name" value="Band 7/SPFH domain"/>
    <property type="match status" value="1"/>
</dbReference>
<comment type="similarity">
    <text evidence="2 5">Belongs to the band 7/mec-2 family. HflC subfamily.</text>
</comment>
<keyword evidence="4" id="KW-1133">Transmembrane helix</keyword>
<dbReference type="AlphaFoldDB" id="A0A8E6B516"/>
<evidence type="ECO:0000256" key="6">
    <source>
        <dbReference type="SAM" id="Coils"/>
    </source>
</evidence>
<evidence type="ECO:0000256" key="2">
    <source>
        <dbReference type="ARBA" id="ARBA00007862"/>
    </source>
</evidence>
<dbReference type="GO" id="GO:0006508">
    <property type="term" value="P:proteolysis"/>
    <property type="evidence" value="ECO:0007669"/>
    <property type="project" value="UniProtKB-KW"/>
</dbReference>
<keyword evidence="8" id="KW-0645">Protease</keyword>
<dbReference type="Proteomes" id="UP000676194">
    <property type="component" value="Chromosome"/>
</dbReference>
<dbReference type="NCBIfam" id="TIGR01932">
    <property type="entry name" value="hflC"/>
    <property type="match status" value="1"/>
</dbReference>
<reference evidence="8" key="1">
    <citation type="submission" date="2021-05" db="EMBL/GenBank/DDBJ databases">
        <title>Complete genome sequence of the cellulolytic planctomycete Telmatocola sphagniphila SP2T and characterization of the first cellulase from planctomycetes.</title>
        <authorList>
            <person name="Rakitin A.L."/>
            <person name="Beletsky A.V."/>
            <person name="Naumoff D.G."/>
            <person name="Kulichevskaya I.S."/>
            <person name="Mardanov A.V."/>
            <person name="Ravin N.V."/>
            <person name="Dedysh S.N."/>
        </authorList>
    </citation>
    <scope>NUCLEOTIDE SEQUENCE</scope>
    <source>
        <strain evidence="8">SP2T</strain>
    </source>
</reference>
<dbReference type="Pfam" id="PF01145">
    <property type="entry name" value="Band_7"/>
    <property type="match status" value="1"/>
</dbReference>
<dbReference type="KEGG" id="tsph:KIH39_24985"/>
<dbReference type="GO" id="GO:0016020">
    <property type="term" value="C:membrane"/>
    <property type="evidence" value="ECO:0007669"/>
    <property type="project" value="UniProtKB-SubCell"/>
</dbReference>
<dbReference type="RefSeq" id="WP_213496644.1">
    <property type="nucleotide sequence ID" value="NZ_CP074694.1"/>
</dbReference>
<comment type="subcellular location">
    <subcellularLocation>
        <location evidence="1">Membrane</location>
        <topology evidence="1">Single-pass membrane protein</topology>
    </subcellularLocation>
</comment>
<feature type="coiled-coil region" evidence="6">
    <location>
        <begin position="241"/>
        <end position="268"/>
    </location>
</feature>
<keyword evidence="8" id="KW-0378">Hydrolase</keyword>
<sequence>MTKLRLLILTVILLVLGFSSLYKVDQTEFAYVTRFGEPVVTYDGSTDAGLHFKLPWPIDSVLRIDRRLQVFDLPPTESLTRDPQNQTVDKTLLVDAYVCWKIPDSAGVDKFIRAVGSPEQARRLLSPRFSSRLAAVISNMPLDNLIQVADVAKVDQRNLTLKNQLLGIQKLGPSDTAESLPSAILREYGIEIVDARLRRFNYPEAVRDSIAERIRSERGRKVADYQSEGDRRYREIVSTAERDARKILAEAQAEKARIEGKADAEADQIRNAAHSQDREFYTFLQKLKAYQSMLSDTRDYLLLSTKNELFDLLLKPPPVKK</sequence>
<evidence type="ECO:0000256" key="1">
    <source>
        <dbReference type="ARBA" id="ARBA00004167"/>
    </source>
</evidence>
<dbReference type="PANTHER" id="PTHR42911:SF2">
    <property type="entry name" value="PROHIBITIN FAMILY PROTEIN"/>
    <property type="match status" value="1"/>
</dbReference>
<evidence type="ECO:0000256" key="3">
    <source>
        <dbReference type="ARBA" id="ARBA00022692"/>
    </source>
</evidence>
<dbReference type="PIRSF" id="PIRSF005651">
    <property type="entry name" value="HflC"/>
    <property type="match status" value="1"/>
</dbReference>
<evidence type="ECO:0000259" key="7">
    <source>
        <dbReference type="SMART" id="SM00244"/>
    </source>
</evidence>
<dbReference type="PANTHER" id="PTHR42911">
    <property type="entry name" value="MODULATOR OF FTSH PROTEASE HFLC"/>
    <property type="match status" value="1"/>
</dbReference>
<comment type="function">
    <text evidence="5">HflC and HflK could regulate a protease.</text>
</comment>
<evidence type="ECO:0000256" key="4">
    <source>
        <dbReference type="ARBA" id="ARBA00022989"/>
    </source>
</evidence>
<keyword evidence="6" id="KW-0175">Coiled coil</keyword>
<feature type="domain" description="Band 7" evidence="7">
    <location>
        <begin position="19"/>
        <end position="214"/>
    </location>
</feature>
<dbReference type="Gene3D" id="3.30.479.30">
    <property type="entry name" value="Band 7 domain"/>
    <property type="match status" value="1"/>
</dbReference>
<dbReference type="GO" id="GO:0008233">
    <property type="term" value="F:peptidase activity"/>
    <property type="evidence" value="ECO:0007669"/>
    <property type="project" value="UniProtKB-KW"/>
</dbReference>
<dbReference type="InterPro" id="IPR036013">
    <property type="entry name" value="Band_7/SPFH_dom_sf"/>
</dbReference>
<gene>
    <name evidence="8" type="primary">hflC</name>
    <name evidence="8" type="ORF">KIH39_24985</name>
</gene>
<keyword evidence="4" id="KW-0472">Membrane</keyword>
<evidence type="ECO:0000313" key="8">
    <source>
        <dbReference type="EMBL" id="QVL32052.1"/>
    </source>
</evidence>
<keyword evidence="9" id="KW-1185">Reference proteome</keyword>
<dbReference type="CDD" id="cd03405">
    <property type="entry name" value="SPFH_HflC"/>
    <property type="match status" value="1"/>
</dbReference>
<proteinExistence type="inferred from homology"/>
<evidence type="ECO:0000313" key="9">
    <source>
        <dbReference type="Proteomes" id="UP000676194"/>
    </source>
</evidence>
<keyword evidence="3" id="KW-0812">Transmembrane</keyword>
<name>A0A8E6B516_9BACT</name>
<accession>A0A8E6B516</accession>
<evidence type="ECO:0000256" key="5">
    <source>
        <dbReference type="PIRNR" id="PIRNR005651"/>
    </source>
</evidence>
<dbReference type="InterPro" id="IPR001107">
    <property type="entry name" value="Band_7"/>
</dbReference>
<dbReference type="EMBL" id="CP074694">
    <property type="protein sequence ID" value="QVL32052.1"/>
    <property type="molecule type" value="Genomic_DNA"/>
</dbReference>